<sequence length="61" mass="6837">ASAPEIRNLWNDRSNMPAPLFFELQGEKKVDCTYILKSMIEGAGDLAEAYFDSVRTNAGRK</sequence>
<reference evidence="1" key="1">
    <citation type="submission" date="2021-06" db="EMBL/GenBank/DDBJ databases">
        <authorList>
            <person name="Kallberg Y."/>
            <person name="Tangrot J."/>
            <person name="Rosling A."/>
        </authorList>
    </citation>
    <scope>NUCLEOTIDE SEQUENCE</scope>
    <source>
        <strain evidence="1">UK204</strain>
    </source>
</reference>
<organism evidence="1 2">
    <name type="scientific">Funneliformis caledonium</name>
    <dbReference type="NCBI Taxonomy" id="1117310"/>
    <lineage>
        <taxon>Eukaryota</taxon>
        <taxon>Fungi</taxon>
        <taxon>Fungi incertae sedis</taxon>
        <taxon>Mucoromycota</taxon>
        <taxon>Glomeromycotina</taxon>
        <taxon>Glomeromycetes</taxon>
        <taxon>Glomerales</taxon>
        <taxon>Glomeraceae</taxon>
        <taxon>Funneliformis</taxon>
    </lineage>
</organism>
<evidence type="ECO:0000313" key="1">
    <source>
        <dbReference type="EMBL" id="CAG8722540.1"/>
    </source>
</evidence>
<gene>
    <name evidence="1" type="ORF">FCALED_LOCUS14465</name>
</gene>
<feature type="non-terminal residue" evidence="1">
    <location>
        <position position="1"/>
    </location>
</feature>
<dbReference type="OrthoDB" id="2438793at2759"/>
<proteinExistence type="predicted"/>
<protein>
    <submittedName>
        <fullName evidence="1">6807_t:CDS:1</fullName>
    </submittedName>
</protein>
<accession>A0A9N9I6S4</accession>
<dbReference type="AlphaFoldDB" id="A0A9N9I6S4"/>
<dbReference type="EMBL" id="CAJVPQ010010462">
    <property type="protein sequence ID" value="CAG8722540.1"/>
    <property type="molecule type" value="Genomic_DNA"/>
</dbReference>
<dbReference type="Proteomes" id="UP000789570">
    <property type="component" value="Unassembled WGS sequence"/>
</dbReference>
<keyword evidence="2" id="KW-1185">Reference proteome</keyword>
<comment type="caution">
    <text evidence="1">The sequence shown here is derived from an EMBL/GenBank/DDBJ whole genome shotgun (WGS) entry which is preliminary data.</text>
</comment>
<evidence type="ECO:0000313" key="2">
    <source>
        <dbReference type="Proteomes" id="UP000789570"/>
    </source>
</evidence>
<name>A0A9N9I6S4_9GLOM</name>